<feature type="compositionally biased region" description="Polar residues" evidence="1">
    <location>
        <begin position="123"/>
        <end position="135"/>
    </location>
</feature>
<evidence type="ECO:0000313" key="3">
    <source>
        <dbReference type="Proteomes" id="UP001241758"/>
    </source>
</evidence>
<proteinExistence type="predicted"/>
<evidence type="ECO:0000256" key="1">
    <source>
        <dbReference type="SAM" id="MobiDB-lite"/>
    </source>
</evidence>
<comment type="caution">
    <text evidence="2">The sequence shown here is derived from an EMBL/GenBank/DDBJ whole genome shotgun (WGS) entry which is preliminary data.</text>
</comment>
<protein>
    <submittedName>
        <fullName evidence="2">Transposase</fullName>
    </submittedName>
</protein>
<dbReference type="RefSeq" id="WP_282758488.1">
    <property type="nucleotide sequence ID" value="NZ_JASCTH010000004.1"/>
</dbReference>
<dbReference type="Proteomes" id="UP001241758">
    <property type="component" value="Unassembled WGS sequence"/>
</dbReference>
<name>A0ABT6WFA4_9ACTN</name>
<dbReference type="EMBL" id="JASCTH010000004">
    <property type="protein sequence ID" value="MDI6098416.1"/>
    <property type="molecule type" value="Genomic_DNA"/>
</dbReference>
<gene>
    <name evidence="2" type="ORF">QLQ12_07345</name>
</gene>
<keyword evidence="3" id="KW-1185">Reference proteome</keyword>
<reference evidence="2 3" key="1">
    <citation type="submission" date="2023-05" db="EMBL/GenBank/DDBJ databases">
        <title>Actinoplanes sp. NEAU-A12 genome sequencing.</title>
        <authorList>
            <person name="Wang Z.-S."/>
        </authorList>
    </citation>
    <scope>NUCLEOTIDE SEQUENCE [LARGE SCALE GENOMIC DNA]</scope>
    <source>
        <strain evidence="2 3">NEAU-A12</strain>
    </source>
</reference>
<accession>A0ABT6WFA4</accession>
<evidence type="ECO:0000313" key="2">
    <source>
        <dbReference type="EMBL" id="MDI6098416.1"/>
    </source>
</evidence>
<sequence>MDWKYALGLELTDPGFDYSVLSEFRSRLINGGLERAVFTAVVDAARASGLVKTRGKQRTDSTHVITAVREINRLERCIETMRAALNALSVLAPTWVAALADAGWFDRYSDRPKQYRLPASGSRLPNRSARTASRS</sequence>
<organism evidence="2 3">
    <name type="scientific">Actinoplanes sandaracinus</name>
    <dbReference type="NCBI Taxonomy" id="3045177"/>
    <lineage>
        <taxon>Bacteria</taxon>
        <taxon>Bacillati</taxon>
        <taxon>Actinomycetota</taxon>
        <taxon>Actinomycetes</taxon>
        <taxon>Micromonosporales</taxon>
        <taxon>Micromonosporaceae</taxon>
        <taxon>Actinoplanes</taxon>
    </lineage>
</organism>
<feature type="region of interest" description="Disordered" evidence="1">
    <location>
        <begin position="116"/>
        <end position="135"/>
    </location>
</feature>